<dbReference type="SUPFAM" id="SSF101936">
    <property type="entry name" value="DNA-binding pseudobarrel domain"/>
    <property type="match status" value="1"/>
</dbReference>
<dbReference type="Gene3D" id="3.30.730.10">
    <property type="entry name" value="AP2/ERF domain"/>
    <property type="match status" value="1"/>
</dbReference>
<dbReference type="PANTHER" id="PTHR31140:SF1">
    <property type="entry name" value="AP2_ERF AND B3 DOMAIN-CONTAINING TRANSCRIPTION REPRESSOR RAV2"/>
    <property type="match status" value="1"/>
</dbReference>
<comment type="caution">
    <text evidence="9">The sequence shown here is derived from an EMBL/GenBank/DDBJ whole genome shotgun (WGS) entry which is preliminary data.</text>
</comment>
<accession>A0AAN7LHA9</accession>
<dbReference type="Gene3D" id="2.40.330.10">
    <property type="entry name" value="DNA-binding pseudobarrel domain"/>
    <property type="match status" value="1"/>
</dbReference>
<dbReference type="GO" id="GO:0003700">
    <property type="term" value="F:DNA-binding transcription factor activity"/>
    <property type="evidence" value="ECO:0007669"/>
    <property type="project" value="InterPro"/>
</dbReference>
<evidence type="ECO:0000313" key="10">
    <source>
        <dbReference type="Proteomes" id="UP001346149"/>
    </source>
</evidence>
<organism evidence="9 10">
    <name type="scientific">Trapa natans</name>
    <name type="common">Water chestnut</name>
    <dbReference type="NCBI Taxonomy" id="22666"/>
    <lineage>
        <taxon>Eukaryota</taxon>
        <taxon>Viridiplantae</taxon>
        <taxon>Streptophyta</taxon>
        <taxon>Embryophyta</taxon>
        <taxon>Tracheophyta</taxon>
        <taxon>Spermatophyta</taxon>
        <taxon>Magnoliopsida</taxon>
        <taxon>eudicotyledons</taxon>
        <taxon>Gunneridae</taxon>
        <taxon>Pentapetalae</taxon>
        <taxon>rosids</taxon>
        <taxon>malvids</taxon>
        <taxon>Myrtales</taxon>
        <taxon>Lythraceae</taxon>
        <taxon>Trapa</taxon>
    </lineage>
</organism>
<evidence type="ECO:0000256" key="4">
    <source>
        <dbReference type="ARBA" id="ARBA00023125"/>
    </source>
</evidence>
<dbReference type="GO" id="GO:0005634">
    <property type="term" value="C:nucleus"/>
    <property type="evidence" value="ECO:0007669"/>
    <property type="project" value="UniProtKB-SubCell"/>
</dbReference>
<keyword evidence="5" id="KW-0804">Transcription</keyword>
<name>A0AAN7LHA9_TRANT</name>
<evidence type="ECO:0000256" key="6">
    <source>
        <dbReference type="ARBA" id="ARBA00023242"/>
    </source>
</evidence>
<keyword evidence="10" id="KW-1185">Reference proteome</keyword>
<dbReference type="AlphaFoldDB" id="A0AAN7LHA9"/>
<dbReference type="SUPFAM" id="SSF54171">
    <property type="entry name" value="DNA-binding domain"/>
    <property type="match status" value="1"/>
</dbReference>
<comment type="similarity">
    <text evidence="2">Belongs to the AP2/ERF transcription factor family. RAV subfamily.</text>
</comment>
<evidence type="ECO:0000256" key="5">
    <source>
        <dbReference type="ARBA" id="ARBA00023163"/>
    </source>
</evidence>
<dbReference type="InterPro" id="IPR016177">
    <property type="entry name" value="DNA-bd_dom_sf"/>
</dbReference>
<dbReference type="GO" id="GO:0003677">
    <property type="term" value="F:DNA binding"/>
    <property type="evidence" value="ECO:0007669"/>
    <property type="project" value="UniProtKB-KW"/>
</dbReference>
<dbReference type="SMART" id="SM01019">
    <property type="entry name" value="B3"/>
    <property type="match status" value="1"/>
</dbReference>
<keyword evidence="4" id="KW-0238">DNA-binding</keyword>
<dbReference type="CDD" id="cd00018">
    <property type="entry name" value="AP2"/>
    <property type="match status" value="1"/>
</dbReference>
<dbReference type="PANTHER" id="PTHR31140">
    <property type="entry name" value="B3 DOMAIN-CONTAINING TRANSCRIPTION FACTOR ABI3"/>
    <property type="match status" value="1"/>
</dbReference>
<dbReference type="EMBL" id="JAXQNO010000013">
    <property type="protein sequence ID" value="KAK4785430.1"/>
    <property type="molecule type" value="Genomic_DNA"/>
</dbReference>
<sequence length="371" mass="41754">MSNIQKYCQGATIGDESAVSSNHSKFISTKVECSAEASLRLGRRCHGSKHRGVIFQPNGRWGAQIYENNQRIWLGTYASEDKAAEAYEIAARCLRGSGRNPTVLNFIGGEKGVNEDYAAETELLRTHSKLEIVEMLRTHTYDDELEQMKNSIRYTAAGGRGGPPHRVLFQKTMTPSDVGRQNRLVIPKKYAEKHFVPHMGIESSSEELDAVTLMQPTRTPSENNSTIATAKTATKGVHMLNFRDANGGKVWRFRFSYWHRSRSYVLTRGWSRFVKEKSLKAGDMVSFLQSTGPNKRHYIHFSKPIARSPETALRLFGVDIIAGGSWTVAHDREVIHSLFIKNSVNEPRVAGSFRPLERIEAAISLEHRHPL</sequence>
<reference evidence="9 10" key="1">
    <citation type="journal article" date="2023" name="Hortic Res">
        <title>Pangenome of water caltrop reveals structural variations and asymmetric subgenome divergence after allopolyploidization.</title>
        <authorList>
            <person name="Zhang X."/>
            <person name="Chen Y."/>
            <person name="Wang L."/>
            <person name="Yuan Y."/>
            <person name="Fang M."/>
            <person name="Shi L."/>
            <person name="Lu R."/>
            <person name="Comes H.P."/>
            <person name="Ma Y."/>
            <person name="Chen Y."/>
            <person name="Huang G."/>
            <person name="Zhou Y."/>
            <person name="Zheng Z."/>
            <person name="Qiu Y."/>
        </authorList>
    </citation>
    <scope>NUCLEOTIDE SEQUENCE [LARGE SCALE GENOMIC DNA]</scope>
    <source>
        <strain evidence="9">F231</strain>
    </source>
</reference>
<dbReference type="InterPro" id="IPR015300">
    <property type="entry name" value="DNA-bd_pseudobarrel_sf"/>
</dbReference>
<evidence type="ECO:0000259" key="8">
    <source>
        <dbReference type="PROSITE" id="PS51032"/>
    </source>
</evidence>
<dbReference type="InterPro" id="IPR036955">
    <property type="entry name" value="AP2/ERF_dom_sf"/>
</dbReference>
<dbReference type="InterPro" id="IPR001471">
    <property type="entry name" value="AP2/ERF_dom"/>
</dbReference>
<dbReference type="CDD" id="cd10017">
    <property type="entry name" value="B3_DNA"/>
    <property type="match status" value="1"/>
</dbReference>
<gene>
    <name evidence="9" type="ORF">SAY86_002119</name>
</gene>
<comment type="subcellular location">
    <subcellularLocation>
        <location evidence="1">Nucleus</location>
    </subcellularLocation>
</comment>
<protein>
    <submittedName>
        <fullName evidence="9">Uncharacterized protein</fullName>
    </submittedName>
</protein>
<dbReference type="InterPro" id="IPR044800">
    <property type="entry name" value="LEC2-like"/>
</dbReference>
<dbReference type="Pfam" id="PF02362">
    <property type="entry name" value="B3"/>
    <property type="match status" value="1"/>
</dbReference>
<evidence type="ECO:0000313" key="9">
    <source>
        <dbReference type="EMBL" id="KAK4785430.1"/>
    </source>
</evidence>
<dbReference type="PROSITE" id="PS50863">
    <property type="entry name" value="B3"/>
    <property type="match status" value="1"/>
</dbReference>
<evidence type="ECO:0000256" key="3">
    <source>
        <dbReference type="ARBA" id="ARBA00023015"/>
    </source>
</evidence>
<feature type="domain" description="TF-B3" evidence="7">
    <location>
        <begin position="169"/>
        <end position="304"/>
    </location>
</feature>
<dbReference type="PROSITE" id="PS51032">
    <property type="entry name" value="AP2_ERF"/>
    <property type="match status" value="1"/>
</dbReference>
<dbReference type="SMART" id="SM00380">
    <property type="entry name" value="AP2"/>
    <property type="match status" value="1"/>
</dbReference>
<evidence type="ECO:0000256" key="1">
    <source>
        <dbReference type="ARBA" id="ARBA00004123"/>
    </source>
</evidence>
<proteinExistence type="inferred from homology"/>
<dbReference type="InterPro" id="IPR003340">
    <property type="entry name" value="B3_DNA-bd"/>
</dbReference>
<keyword evidence="6" id="KW-0539">Nucleus</keyword>
<dbReference type="Pfam" id="PF00847">
    <property type="entry name" value="AP2"/>
    <property type="match status" value="1"/>
</dbReference>
<feature type="domain" description="AP2/ERF" evidence="8">
    <location>
        <begin position="49"/>
        <end position="107"/>
    </location>
</feature>
<keyword evidence="3" id="KW-0805">Transcription regulation</keyword>
<evidence type="ECO:0000259" key="7">
    <source>
        <dbReference type="PROSITE" id="PS50863"/>
    </source>
</evidence>
<dbReference type="Proteomes" id="UP001346149">
    <property type="component" value="Unassembled WGS sequence"/>
</dbReference>
<evidence type="ECO:0000256" key="2">
    <source>
        <dbReference type="ARBA" id="ARBA00009089"/>
    </source>
</evidence>